<organism evidence="1 2">
    <name type="scientific">Kipferlia bialata</name>
    <dbReference type="NCBI Taxonomy" id="797122"/>
    <lineage>
        <taxon>Eukaryota</taxon>
        <taxon>Metamonada</taxon>
        <taxon>Carpediemonas-like organisms</taxon>
        <taxon>Kipferlia</taxon>
    </lineage>
</organism>
<protein>
    <submittedName>
        <fullName evidence="1">Uncharacterized protein</fullName>
    </submittedName>
</protein>
<dbReference type="AlphaFoldDB" id="A0A391NTK1"/>
<evidence type="ECO:0000313" key="1">
    <source>
        <dbReference type="EMBL" id="GCA64574.1"/>
    </source>
</evidence>
<evidence type="ECO:0000313" key="2">
    <source>
        <dbReference type="Proteomes" id="UP000265618"/>
    </source>
</evidence>
<gene>
    <name evidence="1" type="ORF">KIPB_014695</name>
</gene>
<proteinExistence type="predicted"/>
<comment type="caution">
    <text evidence="1">The sequence shown here is derived from an EMBL/GenBank/DDBJ whole genome shotgun (WGS) entry which is preliminary data.</text>
</comment>
<dbReference type="EMBL" id="BDIP01007718">
    <property type="protein sequence ID" value="GCA64574.1"/>
    <property type="molecule type" value="Genomic_DNA"/>
</dbReference>
<dbReference type="Proteomes" id="UP000265618">
    <property type="component" value="Unassembled WGS sequence"/>
</dbReference>
<accession>A0A391NTK1</accession>
<reference evidence="1 2" key="1">
    <citation type="journal article" date="2018" name="PLoS ONE">
        <title>The draft genome of Kipferlia bialata reveals reductive genome evolution in fornicate parasites.</title>
        <authorList>
            <person name="Tanifuji G."/>
            <person name="Takabayashi S."/>
            <person name="Kume K."/>
            <person name="Takagi M."/>
            <person name="Nakayama T."/>
            <person name="Kamikawa R."/>
            <person name="Inagaki Y."/>
            <person name="Hashimoto T."/>
        </authorList>
    </citation>
    <scope>NUCLEOTIDE SEQUENCE [LARGE SCALE GENOMIC DNA]</scope>
    <source>
        <strain evidence="1">NY0173</strain>
    </source>
</reference>
<name>A0A391NTK1_9EUKA</name>
<sequence>MPPTTHKCLLQSLYPRFYSVAGRLFGGVSNQNPPSQQVSSTVVCTLYTDAFSALSHLFTPSCTGIPGVCVCVTVPPSMTVGVLPHMGYVESEANFKATRQMFAKSGLVKKFRVYSFCKSLTFFEPYLLVLLYRSGLSLFQISLFSAVISGTLYLL</sequence>
<keyword evidence="2" id="KW-1185">Reference proteome</keyword>
<feature type="non-terminal residue" evidence="1">
    <location>
        <position position="1"/>
    </location>
</feature>